<feature type="non-terminal residue" evidence="3">
    <location>
        <position position="117"/>
    </location>
</feature>
<reference evidence="4" key="1">
    <citation type="journal article" date="2019" name="Int. J. Syst. Evol. Microbiol.">
        <title>The Global Catalogue of Microorganisms (GCM) 10K type strain sequencing project: providing services to taxonomists for standard genome sequencing and annotation.</title>
        <authorList>
            <consortium name="The Broad Institute Genomics Platform"/>
            <consortium name="The Broad Institute Genome Sequencing Center for Infectious Disease"/>
            <person name="Wu L."/>
            <person name="Ma J."/>
        </authorList>
    </citation>
    <scope>NUCLEOTIDE SEQUENCE [LARGE SCALE GENOMIC DNA]</scope>
    <source>
        <strain evidence="4">JCM 31486</strain>
    </source>
</reference>
<dbReference type="Proteomes" id="UP001597045">
    <property type="component" value="Unassembled WGS sequence"/>
</dbReference>
<proteinExistence type="predicted"/>
<accession>A0ABW3MHW2</accession>
<dbReference type="SUPFAM" id="SSF50129">
    <property type="entry name" value="GroES-like"/>
    <property type="match status" value="1"/>
</dbReference>
<dbReference type="Pfam" id="PF08240">
    <property type="entry name" value="ADH_N"/>
    <property type="match status" value="1"/>
</dbReference>
<sequence>MKAIVAMDRAADAGGITLVERPEPVPAINDVVVEVHASGFVPAEWEWPSTWVDRSGNDRTQAVIGHEFAGVVTSLGYGTTGLSLGQRVYGALVPVSFLAALFLFFTTHVWFLFNGMV</sequence>
<protein>
    <submittedName>
        <fullName evidence="3">Alcohol dehydrogenase catalytic domain-containing protein</fullName>
    </submittedName>
</protein>
<evidence type="ECO:0000313" key="3">
    <source>
        <dbReference type="EMBL" id="MFD1048774.1"/>
    </source>
</evidence>
<name>A0ABW3MHW2_9PSEU</name>
<gene>
    <name evidence="3" type="ORF">ACFQ1S_26195</name>
</gene>
<evidence type="ECO:0000256" key="1">
    <source>
        <dbReference type="SAM" id="Phobius"/>
    </source>
</evidence>
<dbReference type="InterPro" id="IPR013154">
    <property type="entry name" value="ADH-like_N"/>
</dbReference>
<dbReference type="EMBL" id="JBHTIS010001787">
    <property type="protein sequence ID" value="MFD1048774.1"/>
    <property type="molecule type" value="Genomic_DNA"/>
</dbReference>
<keyword evidence="1" id="KW-0812">Transmembrane</keyword>
<comment type="caution">
    <text evidence="3">The sequence shown here is derived from an EMBL/GenBank/DDBJ whole genome shotgun (WGS) entry which is preliminary data.</text>
</comment>
<keyword evidence="1" id="KW-0472">Membrane</keyword>
<dbReference type="InterPro" id="IPR011032">
    <property type="entry name" value="GroES-like_sf"/>
</dbReference>
<keyword evidence="4" id="KW-1185">Reference proteome</keyword>
<feature type="transmembrane region" description="Helical" evidence="1">
    <location>
        <begin position="88"/>
        <end position="113"/>
    </location>
</feature>
<dbReference type="Gene3D" id="3.90.180.10">
    <property type="entry name" value="Medium-chain alcohol dehydrogenases, catalytic domain"/>
    <property type="match status" value="1"/>
</dbReference>
<keyword evidence="1" id="KW-1133">Transmembrane helix</keyword>
<evidence type="ECO:0000313" key="4">
    <source>
        <dbReference type="Proteomes" id="UP001597045"/>
    </source>
</evidence>
<evidence type="ECO:0000259" key="2">
    <source>
        <dbReference type="Pfam" id="PF08240"/>
    </source>
</evidence>
<feature type="domain" description="Alcohol dehydrogenase-like N-terminal" evidence="2">
    <location>
        <begin position="29"/>
        <end position="89"/>
    </location>
</feature>
<organism evidence="3 4">
    <name type="scientific">Kibdelosporangium lantanae</name>
    <dbReference type="NCBI Taxonomy" id="1497396"/>
    <lineage>
        <taxon>Bacteria</taxon>
        <taxon>Bacillati</taxon>
        <taxon>Actinomycetota</taxon>
        <taxon>Actinomycetes</taxon>
        <taxon>Pseudonocardiales</taxon>
        <taxon>Pseudonocardiaceae</taxon>
        <taxon>Kibdelosporangium</taxon>
    </lineage>
</organism>